<accession>A0A392Q182</accession>
<dbReference type="InterPro" id="IPR052203">
    <property type="entry name" value="GHMP_Kinase-Related"/>
</dbReference>
<evidence type="ECO:0000256" key="1">
    <source>
        <dbReference type="ARBA" id="ARBA00022679"/>
    </source>
</evidence>
<proteinExistence type="predicted"/>
<dbReference type="GO" id="GO:0050201">
    <property type="term" value="F:fucokinase activity"/>
    <property type="evidence" value="ECO:0007669"/>
    <property type="project" value="TreeGrafter"/>
</dbReference>
<dbReference type="AlphaFoldDB" id="A0A392Q182"/>
<evidence type="ECO:0000313" key="4">
    <source>
        <dbReference type="Proteomes" id="UP000265520"/>
    </source>
</evidence>
<keyword evidence="1" id="KW-0808">Transferase</keyword>
<keyword evidence="2 3" id="KW-0418">Kinase</keyword>
<sequence length="129" mass="14497">MLGRNLSQLCAEILQKEDSGVEICKDLLAMCPKVQEQNTNILPNSRAYQVQVDLLRACNDEKTACELEHKVWDAVADETASAVRYGFKGACFVQHFSLLIFNASHLVKVSYFYFPTLSKSIDALFFLNG</sequence>
<organism evidence="3 4">
    <name type="scientific">Trifolium medium</name>
    <dbReference type="NCBI Taxonomy" id="97028"/>
    <lineage>
        <taxon>Eukaryota</taxon>
        <taxon>Viridiplantae</taxon>
        <taxon>Streptophyta</taxon>
        <taxon>Embryophyta</taxon>
        <taxon>Tracheophyta</taxon>
        <taxon>Spermatophyta</taxon>
        <taxon>Magnoliopsida</taxon>
        <taxon>eudicotyledons</taxon>
        <taxon>Gunneridae</taxon>
        <taxon>Pentapetalae</taxon>
        <taxon>rosids</taxon>
        <taxon>fabids</taxon>
        <taxon>Fabales</taxon>
        <taxon>Fabaceae</taxon>
        <taxon>Papilionoideae</taxon>
        <taxon>50 kb inversion clade</taxon>
        <taxon>NPAAA clade</taxon>
        <taxon>Hologalegina</taxon>
        <taxon>IRL clade</taxon>
        <taxon>Trifolieae</taxon>
        <taxon>Trifolium</taxon>
    </lineage>
</organism>
<keyword evidence="4" id="KW-1185">Reference proteome</keyword>
<dbReference type="GO" id="GO:0042352">
    <property type="term" value="P:GDP-L-fucose salvage"/>
    <property type="evidence" value="ECO:0007669"/>
    <property type="project" value="TreeGrafter"/>
</dbReference>
<evidence type="ECO:0000313" key="3">
    <source>
        <dbReference type="EMBL" id="MCI16995.1"/>
    </source>
</evidence>
<dbReference type="PANTHER" id="PTHR32463">
    <property type="entry name" value="L-FUCOSE KINASE"/>
    <property type="match status" value="1"/>
</dbReference>
<reference evidence="3 4" key="1">
    <citation type="journal article" date="2018" name="Front. Plant Sci.">
        <title>Red Clover (Trifolium pratense) and Zigzag Clover (T. medium) - A Picture of Genomic Similarities and Differences.</title>
        <authorList>
            <person name="Dluhosova J."/>
            <person name="Istvanek J."/>
            <person name="Nedelnik J."/>
            <person name="Repkova J."/>
        </authorList>
    </citation>
    <scope>NUCLEOTIDE SEQUENCE [LARGE SCALE GENOMIC DNA]</scope>
    <source>
        <strain evidence="4">cv. 10/8</strain>
        <tissue evidence="3">Leaf</tissue>
    </source>
</reference>
<name>A0A392Q182_9FABA</name>
<comment type="caution">
    <text evidence="3">The sequence shown here is derived from an EMBL/GenBank/DDBJ whole genome shotgun (WGS) entry which is preliminary data.</text>
</comment>
<evidence type="ECO:0000256" key="2">
    <source>
        <dbReference type="ARBA" id="ARBA00022777"/>
    </source>
</evidence>
<dbReference type="PANTHER" id="PTHR32463:SF0">
    <property type="entry name" value="L-FUCOSE KINASE"/>
    <property type="match status" value="1"/>
</dbReference>
<dbReference type="Proteomes" id="UP000265520">
    <property type="component" value="Unassembled WGS sequence"/>
</dbReference>
<protein>
    <submittedName>
        <fullName evidence="3">Bifunctional fucokinase/fucose pyrophosphorylase-like</fullName>
    </submittedName>
</protein>
<dbReference type="EMBL" id="LXQA010103402">
    <property type="protein sequence ID" value="MCI16995.1"/>
    <property type="molecule type" value="Genomic_DNA"/>
</dbReference>